<dbReference type="EMBL" id="JACNJH010000155">
    <property type="protein sequence ID" value="MBC8361852.1"/>
    <property type="molecule type" value="Genomic_DNA"/>
</dbReference>
<dbReference type="GO" id="GO:0016829">
    <property type="term" value="F:lyase activity"/>
    <property type="evidence" value="ECO:0007669"/>
    <property type="project" value="UniProtKB-KW"/>
</dbReference>
<dbReference type="SMART" id="SM00344">
    <property type="entry name" value="HTH_ASNC"/>
    <property type="match status" value="1"/>
</dbReference>
<comment type="similarity">
    <text evidence="4">Belongs to the Ahb/Nir family.</text>
</comment>
<evidence type="ECO:0000259" key="8">
    <source>
        <dbReference type="Pfam" id="PF22451"/>
    </source>
</evidence>
<feature type="domain" description="Siroheme decarboxylase NirL-like HTH" evidence="8">
    <location>
        <begin position="8"/>
        <end position="54"/>
    </location>
</feature>
<comment type="pathway">
    <text evidence="1">Porphyrin-containing compound metabolism; protoheme biosynthesis.</text>
</comment>
<dbReference type="InterPro" id="IPR019888">
    <property type="entry name" value="Tscrpt_reg_AsnC-like"/>
</dbReference>
<evidence type="ECO:0000313" key="9">
    <source>
        <dbReference type="EMBL" id="MBC8361852.1"/>
    </source>
</evidence>
<dbReference type="AlphaFoldDB" id="A0A8J6TJ47"/>
<reference evidence="9 10" key="1">
    <citation type="submission" date="2020-08" db="EMBL/GenBank/DDBJ databases">
        <title>Bridging the membrane lipid divide: bacteria of the FCB group superphylum have the potential to synthesize archaeal ether lipids.</title>
        <authorList>
            <person name="Villanueva L."/>
            <person name="Von Meijenfeldt F.A.B."/>
            <person name="Westbye A.B."/>
            <person name="Yadav S."/>
            <person name="Hopmans E.C."/>
            <person name="Dutilh B.E."/>
            <person name="Sinninghe Damste J.S."/>
        </authorList>
    </citation>
    <scope>NUCLEOTIDE SEQUENCE [LARGE SCALE GENOMIC DNA]</scope>
    <source>
        <strain evidence="9">NIOZ-UU30</strain>
    </source>
</reference>
<dbReference type="InterPro" id="IPR036390">
    <property type="entry name" value="WH_DNA-bd_sf"/>
</dbReference>
<dbReference type="InterPro" id="IPR040523">
    <property type="entry name" value="AsnC_trans_reg2"/>
</dbReference>
<dbReference type="InterPro" id="IPR050684">
    <property type="entry name" value="HTH-Siroheme_Decarb"/>
</dbReference>
<dbReference type="Proteomes" id="UP000603434">
    <property type="component" value="Unassembled WGS sequence"/>
</dbReference>
<dbReference type="PANTHER" id="PTHR43413">
    <property type="entry name" value="TRANSCRIPTIONAL REGULATOR, ASNC FAMILY"/>
    <property type="match status" value="1"/>
</dbReference>
<keyword evidence="2" id="KW-0350">Heme biosynthesis</keyword>
<dbReference type="InterPro" id="IPR036388">
    <property type="entry name" value="WH-like_DNA-bd_sf"/>
</dbReference>
<dbReference type="PANTHER" id="PTHR43413:SF1">
    <property type="entry name" value="SIROHEME DECARBOXYLASE NIRL SUBUNIT"/>
    <property type="match status" value="1"/>
</dbReference>
<accession>A0A8J6TJ47</accession>
<evidence type="ECO:0000313" key="10">
    <source>
        <dbReference type="Proteomes" id="UP000603434"/>
    </source>
</evidence>
<evidence type="ECO:0000256" key="4">
    <source>
        <dbReference type="ARBA" id="ARBA00023457"/>
    </source>
</evidence>
<organism evidence="9 10">
    <name type="scientific">Candidatus Desulfatibia profunda</name>
    <dbReference type="NCBI Taxonomy" id="2841695"/>
    <lineage>
        <taxon>Bacteria</taxon>
        <taxon>Pseudomonadati</taxon>
        <taxon>Thermodesulfobacteriota</taxon>
        <taxon>Desulfobacteria</taxon>
        <taxon>Desulfobacterales</taxon>
        <taxon>Desulfobacterales incertae sedis</taxon>
        <taxon>Candidatus Desulfatibia</taxon>
    </lineage>
</organism>
<dbReference type="GO" id="GO:0006783">
    <property type="term" value="P:heme biosynthetic process"/>
    <property type="evidence" value="ECO:0007669"/>
    <property type="project" value="UniProtKB-KW"/>
</dbReference>
<dbReference type="Gene3D" id="3.30.70.3460">
    <property type="match status" value="1"/>
</dbReference>
<dbReference type="UniPathway" id="UPA00252"/>
<dbReference type="Pfam" id="PF22451">
    <property type="entry name" value="NirdL-like_HTH"/>
    <property type="match status" value="1"/>
</dbReference>
<evidence type="ECO:0000256" key="2">
    <source>
        <dbReference type="ARBA" id="ARBA00023133"/>
    </source>
</evidence>
<keyword evidence="3" id="KW-0456">Lyase</keyword>
<gene>
    <name evidence="9" type="ORF">H8E23_10685</name>
</gene>
<evidence type="ECO:0000256" key="3">
    <source>
        <dbReference type="ARBA" id="ARBA00023239"/>
    </source>
</evidence>
<evidence type="ECO:0000256" key="6">
    <source>
        <dbReference type="ARBA" id="ARBA00048470"/>
    </source>
</evidence>
<dbReference type="InterPro" id="IPR053953">
    <property type="entry name" value="NirdL-like_HTH"/>
</dbReference>
<dbReference type="SUPFAM" id="SSF46785">
    <property type="entry name" value="Winged helix' DNA-binding domain"/>
    <property type="match status" value="1"/>
</dbReference>
<evidence type="ECO:0000259" key="7">
    <source>
        <dbReference type="Pfam" id="PF17805"/>
    </source>
</evidence>
<comment type="catalytic activity">
    <reaction evidence="6">
        <text>siroheme + 2 H(+) = 12,18-didecarboxysiroheme + 2 CO2</text>
        <dbReference type="Rhea" id="RHEA:19093"/>
        <dbReference type="ChEBI" id="CHEBI:15378"/>
        <dbReference type="ChEBI" id="CHEBI:16526"/>
        <dbReference type="ChEBI" id="CHEBI:60052"/>
        <dbReference type="ChEBI" id="CHEBI:140497"/>
        <dbReference type="EC" id="4.1.1.111"/>
    </reaction>
</comment>
<dbReference type="Gene3D" id="1.10.10.10">
    <property type="entry name" value="Winged helix-like DNA-binding domain superfamily/Winged helix DNA-binding domain"/>
    <property type="match status" value="1"/>
</dbReference>
<dbReference type="EC" id="4.1.1.111" evidence="5"/>
<feature type="domain" description="Siroheme decarboxylase AsnC-like ligand binding" evidence="7">
    <location>
        <begin position="64"/>
        <end position="144"/>
    </location>
</feature>
<proteinExistence type="inferred from homology"/>
<dbReference type="Pfam" id="PF17805">
    <property type="entry name" value="AsnC_trans_reg2"/>
    <property type="match status" value="1"/>
</dbReference>
<comment type="caution">
    <text evidence="9">The sequence shown here is derived from an EMBL/GenBank/DDBJ whole genome shotgun (WGS) entry which is preliminary data.</text>
</comment>
<evidence type="ECO:0000256" key="5">
    <source>
        <dbReference type="ARBA" id="ARBA00023471"/>
    </source>
</evidence>
<evidence type="ECO:0000256" key="1">
    <source>
        <dbReference type="ARBA" id="ARBA00004744"/>
    </source>
</evidence>
<protein>
    <recommendedName>
        <fullName evidence="5">siroheme decarboxylase</fullName>
        <ecNumber evidence="5">4.1.1.111</ecNumber>
    </recommendedName>
</protein>
<sequence>MPPLDNIDRVILNRMQSNFPITPRPYLAIAKSLGFSEEEVLVRVARLKKRGIIRRIGGNFVPEKLGFVSTLCAAKVPKDKIESFAEAVNRYPGVTHNYQRDNEFNIWFTFIAPSMAVIEENLENISREAGVTAILNLPSTRVYKIKAHFDL</sequence>
<name>A0A8J6TJ47_9BACT</name>